<evidence type="ECO:0000256" key="1">
    <source>
        <dbReference type="ARBA" id="ARBA00010116"/>
    </source>
</evidence>
<dbReference type="EMBL" id="JAUUUS010000005">
    <property type="protein sequence ID" value="MDP1446642.1"/>
    <property type="molecule type" value="Genomic_DNA"/>
</dbReference>
<keyword evidence="2" id="KW-0732">Signal</keyword>
<feature type="signal peptide" evidence="2">
    <location>
        <begin position="1"/>
        <end position="25"/>
    </location>
</feature>
<dbReference type="Proteomes" id="UP001242129">
    <property type="component" value="Unassembled WGS sequence"/>
</dbReference>
<evidence type="ECO:0000259" key="3">
    <source>
        <dbReference type="SMART" id="SM00634"/>
    </source>
</evidence>
<dbReference type="InterPro" id="IPR003344">
    <property type="entry name" value="Big_1_dom"/>
</dbReference>
<dbReference type="PROSITE" id="PS51257">
    <property type="entry name" value="PROKAR_LIPOPROTEIN"/>
    <property type="match status" value="1"/>
</dbReference>
<organism evidence="4 5">
    <name type="scientific">Acinetobacter lwoffii</name>
    <dbReference type="NCBI Taxonomy" id="28090"/>
    <lineage>
        <taxon>Bacteria</taxon>
        <taxon>Pseudomonadati</taxon>
        <taxon>Pseudomonadota</taxon>
        <taxon>Gammaproteobacteria</taxon>
        <taxon>Moraxellales</taxon>
        <taxon>Moraxellaceae</taxon>
        <taxon>Acinetobacter</taxon>
    </lineage>
</organism>
<accession>A0AAW8ASK2</accession>
<protein>
    <recommendedName>
        <fullName evidence="3">Big-1 domain-containing protein</fullName>
    </recommendedName>
</protein>
<name>A0AAW8ASK2_ACILW</name>
<gene>
    <name evidence="4" type="ORF">Q8G51_02000</name>
</gene>
<feature type="chain" id="PRO_5043857765" description="Big-1 domain-containing protein" evidence="2">
    <location>
        <begin position="26"/>
        <end position="667"/>
    </location>
</feature>
<dbReference type="RefSeq" id="WP_305157655.1">
    <property type="nucleotide sequence ID" value="NZ_JAUUUQ010000005.1"/>
</dbReference>
<dbReference type="InterPro" id="IPR008964">
    <property type="entry name" value="Invasin/intimin_cell_adhesion"/>
</dbReference>
<comment type="caution">
    <text evidence="4">The sequence shown here is derived from an EMBL/GenBank/DDBJ whole genome shotgun (WGS) entry which is preliminary data.</text>
</comment>
<dbReference type="AlphaFoldDB" id="A0AAW8ASK2"/>
<proteinExistence type="inferred from homology"/>
<reference evidence="4" key="1">
    <citation type="submission" date="2023-07" db="EMBL/GenBank/DDBJ databases">
        <title>Dynamics of blaOXA-23 gene transmission in Acinetobacter spp. from contaminated veterinary surfaces.</title>
        <authorList>
            <person name="Moreira Da Silva J."/>
            <person name="Menezes J."/>
            <person name="Fernandes L."/>
            <person name="Marques C."/>
            <person name="Amaral A."/>
            <person name="Timofte D."/>
            <person name="Pomba C."/>
        </authorList>
    </citation>
    <scope>NUCLEOTIDE SEQUENCE</scope>
    <source>
        <strain evidence="4">CMVB11Z4A1</strain>
    </source>
</reference>
<evidence type="ECO:0000256" key="2">
    <source>
        <dbReference type="SAM" id="SignalP"/>
    </source>
</evidence>
<dbReference type="SUPFAM" id="SSF49373">
    <property type="entry name" value="Invasin/intimin cell-adhesion fragments"/>
    <property type="match status" value="1"/>
</dbReference>
<dbReference type="SMART" id="SM00634">
    <property type="entry name" value="BID_1"/>
    <property type="match status" value="1"/>
</dbReference>
<evidence type="ECO:0000313" key="5">
    <source>
        <dbReference type="Proteomes" id="UP001242129"/>
    </source>
</evidence>
<dbReference type="InterPro" id="IPR013783">
    <property type="entry name" value="Ig-like_fold"/>
</dbReference>
<evidence type="ECO:0000313" key="4">
    <source>
        <dbReference type="EMBL" id="MDP1446642.1"/>
    </source>
</evidence>
<feature type="domain" description="Big-1" evidence="3">
    <location>
        <begin position="57"/>
        <end position="152"/>
    </location>
</feature>
<comment type="similarity">
    <text evidence="1">Belongs to the intimin/invasin family.</text>
</comment>
<sequence length="667" mass="70001">MISKQLGIKLSALTLALMLAGCGGGGSNGYYNNDGSSSGNITTNPSTGEEVKSVNISTIQLIDRNGNFTQAIAAEGVSAQVKVTDQSGKGISGALVTFTVTGGVVLGSSNGAVLTNTNGEASISVKPENLNTNGAYQISAVADFDGTEASTPALNFSLQATNIILVDLTAASTQLESGGSTNITLKTQDANTKVNQNNVNVEFTAPCGKFEPATVVSSNQGNVTTTYKAIGTDGKLCTGTQKISATALNIPEVGIDVSIKALEANSLVYTSNKVNLGIRKSGSASSGQIEFTLYANGVPIADQDVLIEKVQAPEDLSFVSFGNQNNKTIKSDSNGKVIVNLYPGDKPGPVEIRATLVSDKNVSAVSKNVSVSIGRVTQDGLSLSVSKNSLQNVIDGDTATITARMVDRTRNPVPDGTVISFVSEGGKVEPNCSTVQGVCSVTLTTQEPRPLDNRVTVLAYVEGDKSFTDLDGDNLYTKGVDRLLSNIGSFFRDDNEDNQYNKDYGIGEFLYNRAVLGNKATCAPSTIRQPNIADTCDDNLDTVIRQQLLFAFAENTPTFTNVKASGSLLSFNMYGNSAQSVPMPTGTTISVTPEDNTKANNLSCTAELATGSSPVANVFDLLTPSTFKNSNQSYYGYRLKECAVGDTLKVSVSSPDSKVSTIYVDYQ</sequence>
<dbReference type="Gene3D" id="2.60.40.10">
    <property type="entry name" value="Immunoglobulins"/>
    <property type="match status" value="2"/>
</dbReference>